<feature type="domain" description="Disease resistance R13L4/SHOC-2-like LRR" evidence="4">
    <location>
        <begin position="140"/>
        <end position="467"/>
    </location>
</feature>
<sequence length="1777" mass="202842">MGQDALVSDLVRLCIGLGFLEGIYTVREARDKVQILLMKLKESGLLSNSYSISRFAMQNLVRDAALLTASEEKQIFMLTKCKLDEWPDEDKLEKYTAIFLRQCDVNTAEFPGNIRCPKLKVFHFDNNHHHFKIPGNFFQEMKELRVLILIGVDISELSSSIKCLRKLRKLCLEQCINLDDQLCINIGELKNLRILSFSGSDIKSLPVALMQLSKLQILDISNCSKLEAIPPGLISNLTSLEELYMSNISTEWESHDNASLSELGNLNLSNIDLQIPSVDRLPKDLFFNNLHSYKIVIGSSNRHLEPELNVPEKYELLRYLAIREKDGAFDIHSQKGIKMLFERVENLLLEELNGVQDIFFELNLNGFPFLKQLSIVSNSSILSLINPKERKHPEKAFPKLESLYLYKLKNMVQICSCKSLSESSFCKLKAVKVKLCDGLKNVFFASMAKLLVALETIEVSECNSLEGVFFAEAEDADTSKPLEFQMLRSLTLQSLPKFLGFYLTSSSAVEEKVLFNEKVKFSKLEKIELLSIQIHQIWIGQKPPFAELVHLEVKGCGNLEFLLSLSMARNMVKLQSLSITECDKMKLIFSKEQGSTDVKKKERIFPNLKNIKVSNMKSLSEICDFEFPVNSFVKLETAVIDKCDKLNHVFTHDMVGIFEHLCSLRVTNCKSIKAIFNLDGRSKLSGTSSRYAIIKLQDVHLQALPKLEHLFNRKKDHPEGNFGLKNLQKIWVQECGKLENIFSVPIAKTSENLEYLVVSDCSQLREIVADEEVANNPSDLLIKFTKLATIKFLRLPELKRFCRRDYDLELPALNDLSIELCDKLEPHFKRDTTDAQRKPIYFFEEALNELKSLQIGSWHAKLLSNYDSRMDKLEELHLSGLKNTNILYVFLHNNPNLISLWLSDCSFQQLVPLERLPNIERLGVVPKLKSLNLIGLPNLKEIGFERDAILQMIESLTLNDCPLLETLAPSSVFLAHLTKLEVVGCKGLKHLMSPSMARALSQLNTMKVINCESLMEIVSDEGQQQKEDGVIVAFKQLTTLELVALKNLQSFCSFNKCSFQFPSLEKFVVNVCPKLENFSQGVSNMPMLQKVYVAHEKEQMRWHWKGNLQDTMQYIFKHKKFYECMDELRVTDKHDYRTILKISEGLQEDWFNNLKTLKLLQCCGSKPYAIPSNVLLSLKILEELEVEKCSKIISIFEVDNSKIKETSFQLKKLTLKSLPKVTHVWQHNKQGILGFQNLQQVRIFMCNKLKTVFPVALARNLKKLEKLNVLACTNLLEIVRKEEEAIEITENFLFPCLTQLLLAMLSRLTHFCSGKFTVVCPELNELRVLGCSDELELFQSHQQRLEDQSSTSIISRQPVFTNKEAISNVKTLYLNQNQILALSSWLAQSVNQGLQYLIELGVVNFAEVKNNDDGENSALLLEILDKTPNLERFEIRNHHFKSINIPEEAGKRMLGLKELSLLSLSELNTISGVEYLLNLQLLKVSGCPKLTTLGQTCSNLKELDISICHRLECLFTSLAAKLLIHLEELKVSRCDLLKEIVGKEQQSDETATASTATKDIELKRLERIKLHSLKNLECFYSGSAILKLPSLIWVNIEDCPAMKSFSQQGAVHVEERSRPIQISYHSSNNDDFFFHDDLNVAVAMKFLQQKHLVLGDDHPELEVLWLGKMRMPEGYYSGFNLKRLVVEGCEFLTSAILSSHLLPFLNNLEELEVRGCNSVEAIFEVKDTSNMIVIPLKTMILENLPTLRHVWNKDPEGKLSLPDMEKVTVDKCTREMK</sequence>
<dbReference type="Pfam" id="PF23247">
    <property type="entry name" value="LRR_RPS2"/>
    <property type="match status" value="5"/>
</dbReference>
<evidence type="ECO:0000256" key="1">
    <source>
        <dbReference type="ARBA" id="ARBA00022737"/>
    </source>
</evidence>
<evidence type="ECO:0000313" key="6">
    <source>
        <dbReference type="RefSeq" id="XP_052113014.1"/>
    </source>
</evidence>
<feature type="domain" description="Disease resistance protein At4g27190-like leucine-rich repeats" evidence="3">
    <location>
        <begin position="1651"/>
        <end position="1773"/>
    </location>
</feature>
<dbReference type="Proteomes" id="UP000515211">
    <property type="component" value="Chromosome 2"/>
</dbReference>
<dbReference type="Pfam" id="PF23598">
    <property type="entry name" value="LRR_14"/>
    <property type="match status" value="1"/>
</dbReference>
<evidence type="ECO:0000256" key="2">
    <source>
        <dbReference type="ARBA" id="ARBA00022821"/>
    </source>
</evidence>
<evidence type="ECO:0000259" key="3">
    <source>
        <dbReference type="Pfam" id="PF23247"/>
    </source>
</evidence>
<accession>A0A9C6WP57</accession>
<dbReference type="RefSeq" id="XP_052113014.1">
    <property type="nucleotide sequence ID" value="XM_052257054.1"/>
</dbReference>
<keyword evidence="2" id="KW-0611">Plant defense</keyword>
<dbReference type="GeneID" id="107473331"/>
<dbReference type="InterPro" id="IPR057135">
    <property type="entry name" value="At4g27190-like_LRR"/>
</dbReference>
<feature type="domain" description="Disease resistance protein At4g27190-like leucine-rich repeats" evidence="3">
    <location>
        <begin position="1496"/>
        <end position="1604"/>
    </location>
</feature>
<feature type="domain" description="Disease resistance protein At4g27190-like leucine-rich repeats" evidence="3">
    <location>
        <begin position="1127"/>
        <end position="1272"/>
    </location>
</feature>
<reference evidence="6" key="2">
    <citation type="submission" date="2025-08" db="UniProtKB">
        <authorList>
            <consortium name="RefSeq"/>
        </authorList>
    </citation>
    <scope>IDENTIFICATION</scope>
    <source>
        <tissue evidence="6">Whole plant</tissue>
    </source>
</reference>
<proteinExistence type="predicted"/>
<name>A0A9C6WP57_ARADU</name>
<feature type="domain" description="Disease resistance protein At4g27190-like leucine-rich repeats" evidence="3">
    <location>
        <begin position="973"/>
        <end position="1077"/>
    </location>
</feature>
<dbReference type="SUPFAM" id="SSF52047">
    <property type="entry name" value="RNI-like"/>
    <property type="match status" value="3"/>
</dbReference>
<dbReference type="InterPro" id="IPR050905">
    <property type="entry name" value="Plant_NBS-LRR"/>
</dbReference>
<evidence type="ECO:0000259" key="4">
    <source>
        <dbReference type="Pfam" id="PF23598"/>
    </source>
</evidence>
<dbReference type="PANTHER" id="PTHR33463">
    <property type="entry name" value="NB-ARC DOMAIN-CONTAINING PROTEIN-RELATED"/>
    <property type="match status" value="1"/>
</dbReference>
<gene>
    <name evidence="6" type="primary">LOC107473331</name>
</gene>
<dbReference type="SUPFAM" id="SSF52058">
    <property type="entry name" value="L domain-like"/>
    <property type="match status" value="2"/>
</dbReference>
<feature type="domain" description="Disease resistance protein At4g27190-like leucine-rich repeats" evidence="3">
    <location>
        <begin position="619"/>
        <end position="761"/>
    </location>
</feature>
<dbReference type="InterPro" id="IPR055414">
    <property type="entry name" value="LRR_R13L4/SHOC2-like"/>
</dbReference>
<keyword evidence="1" id="KW-0677">Repeat</keyword>
<protein>
    <submittedName>
        <fullName evidence="6">Uncharacterized protein LOC107473331 isoform X2</fullName>
    </submittedName>
</protein>
<dbReference type="InterPro" id="IPR032675">
    <property type="entry name" value="LRR_dom_sf"/>
</dbReference>
<reference evidence="5" key="1">
    <citation type="journal article" date="2016" name="Nat. Genet.">
        <title>The genome sequences of Arachis duranensis and Arachis ipaensis, the diploid ancestors of cultivated peanut.</title>
        <authorList>
            <person name="Bertioli D.J."/>
            <person name="Cannon S.B."/>
            <person name="Froenicke L."/>
            <person name="Huang G."/>
            <person name="Farmer A.D."/>
            <person name="Cannon E.K."/>
            <person name="Liu X."/>
            <person name="Gao D."/>
            <person name="Clevenger J."/>
            <person name="Dash S."/>
            <person name="Ren L."/>
            <person name="Moretzsohn M.C."/>
            <person name="Shirasawa K."/>
            <person name="Huang W."/>
            <person name="Vidigal B."/>
            <person name="Abernathy B."/>
            <person name="Chu Y."/>
            <person name="Niederhuth C.E."/>
            <person name="Umale P."/>
            <person name="Araujo A.C."/>
            <person name="Kozik A."/>
            <person name="Kim K.D."/>
            <person name="Burow M.D."/>
            <person name="Varshney R.K."/>
            <person name="Wang X."/>
            <person name="Zhang X."/>
            <person name="Barkley N."/>
            <person name="Guimaraes P.M."/>
            <person name="Isobe S."/>
            <person name="Guo B."/>
            <person name="Liao B."/>
            <person name="Stalker H.T."/>
            <person name="Schmitz R.J."/>
            <person name="Scheffler B.E."/>
            <person name="Leal-Bertioli S.C."/>
            <person name="Xun X."/>
            <person name="Jackson S.A."/>
            <person name="Michelmore R."/>
            <person name="Ozias-Akins P."/>
        </authorList>
    </citation>
    <scope>NUCLEOTIDE SEQUENCE [LARGE SCALE GENOMIC DNA]</scope>
    <source>
        <strain evidence="5">cv. V14167</strain>
    </source>
</reference>
<dbReference type="PANTHER" id="PTHR33463:SF196">
    <property type="entry name" value="NB-ARC DOMAIN DISEASE RESISTANCE PROTEIN"/>
    <property type="match status" value="1"/>
</dbReference>
<organism evidence="5 6">
    <name type="scientific">Arachis duranensis</name>
    <name type="common">Wild peanut</name>
    <dbReference type="NCBI Taxonomy" id="130453"/>
    <lineage>
        <taxon>Eukaryota</taxon>
        <taxon>Viridiplantae</taxon>
        <taxon>Streptophyta</taxon>
        <taxon>Embryophyta</taxon>
        <taxon>Tracheophyta</taxon>
        <taxon>Spermatophyta</taxon>
        <taxon>Magnoliopsida</taxon>
        <taxon>eudicotyledons</taxon>
        <taxon>Gunneridae</taxon>
        <taxon>Pentapetalae</taxon>
        <taxon>rosids</taxon>
        <taxon>fabids</taxon>
        <taxon>Fabales</taxon>
        <taxon>Fabaceae</taxon>
        <taxon>Papilionoideae</taxon>
        <taxon>50 kb inversion clade</taxon>
        <taxon>dalbergioids sensu lato</taxon>
        <taxon>Dalbergieae</taxon>
        <taxon>Pterocarpus clade</taxon>
        <taxon>Arachis</taxon>
    </lineage>
</organism>
<dbReference type="Gene3D" id="3.80.10.10">
    <property type="entry name" value="Ribonuclease Inhibitor"/>
    <property type="match status" value="7"/>
</dbReference>
<evidence type="ECO:0000313" key="5">
    <source>
        <dbReference type="Proteomes" id="UP000515211"/>
    </source>
</evidence>
<keyword evidence="5" id="KW-1185">Reference proteome</keyword>